<evidence type="ECO:0000259" key="16">
    <source>
        <dbReference type="Pfam" id="PF21088"/>
    </source>
</evidence>
<evidence type="ECO:0000313" key="17">
    <source>
        <dbReference type="EMBL" id="STJ11674.1"/>
    </source>
</evidence>
<dbReference type="SUPFAM" id="SSF50182">
    <property type="entry name" value="Sm-like ribonucleoproteins"/>
    <property type="match status" value="1"/>
</dbReference>
<reference evidence="17 18" key="1">
    <citation type="submission" date="2018-06" db="EMBL/GenBank/DDBJ databases">
        <authorList>
            <consortium name="Pathogen Informatics"/>
            <person name="Doyle S."/>
        </authorList>
    </citation>
    <scope>NUCLEOTIDE SEQUENCE [LARGE SCALE GENOMIC DNA]</scope>
    <source>
        <strain evidence="17 18">NCTC9077</strain>
    </source>
</reference>
<name>A0A376VLB5_ECOLX</name>
<dbReference type="GO" id="GO:0008381">
    <property type="term" value="F:mechanosensitive monoatomic ion channel activity"/>
    <property type="evidence" value="ECO:0007669"/>
    <property type="project" value="UniProtKB-ARBA"/>
</dbReference>
<feature type="transmembrane region" description="Helical" evidence="13">
    <location>
        <begin position="12"/>
        <end position="30"/>
    </location>
</feature>
<dbReference type="InterPro" id="IPR023408">
    <property type="entry name" value="MscS_beta-dom_sf"/>
</dbReference>
<dbReference type="InterPro" id="IPR049142">
    <property type="entry name" value="MS_channel_1st"/>
</dbReference>
<dbReference type="Proteomes" id="UP000254495">
    <property type="component" value="Unassembled WGS sequence"/>
</dbReference>
<comment type="subcellular location">
    <subcellularLocation>
        <location evidence="1">Cell inner membrane</location>
        <topology evidence="1">Multi-pass membrane protein</topology>
    </subcellularLocation>
</comment>
<evidence type="ECO:0000259" key="14">
    <source>
        <dbReference type="Pfam" id="PF00924"/>
    </source>
</evidence>
<dbReference type="PANTHER" id="PTHR43634:SF2">
    <property type="entry name" value="LOW CONDUCTANCE MECHANOSENSITIVE CHANNEL YNAI"/>
    <property type="match status" value="1"/>
</dbReference>
<evidence type="ECO:0000256" key="2">
    <source>
        <dbReference type="ARBA" id="ARBA00008017"/>
    </source>
</evidence>
<feature type="transmembrane region" description="Helical" evidence="13">
    <location>
        <begin position="42"/>
        <end position="65"/>
    </location>
</feature>
<keyword evidence="4" id="KW-1003">Cell membrane</keyword>
<dbReference type="Gene3D" id="3.30.70.100">
    <property type="match status" value="1"/>
</dbReference>
<dbReference type="FunFam" id="2.30.30.60:FF:000004">
    <property type="entry name" value="Transporter, small conductance mechanosensitive ion channel family"/>
    <property type="match status" value="1"/>
</dbReference>
<dbReference type="InterPro" id="IPR006685">
    <property type="entry name" value="MscS_channel_2nd"/>
</dbReference>
<dbReference type="FunFam" id="1.10.287.1260:FF:000004">
    <property type="entry name" value="Transporter, small conductance mechanosensitive ion channel family"/>
    <property type="match status" value="1"/>
</dbReference>
<dbReference type="SUPFAM" id="SSF82861">
    <property type="entry name" value="Mechanosensitive channel protein MscS (YggB), transmembrane region"/>
    <property type="match status" value="1"/>
</dbReference>
<comment type="subunit">
    <text evidence="11">Homoheptamer.</text>
</comment>
<dbReference type="Gene3D" id="2.30.30.60">
    <property type="match status" value="1"/>
</dbReference>
<dbReference type="SUPFAM" id="SSF82689">
    <property type="entry name" value="Mechanosensitive channel protein MscS (YggB), C-terminal domain"/>
    <property type="match status" value="1"/>
</dbReference>
<dbReference type="InterPro" id="IPR011014">
    <property type="entry name" value="MscS_channel_TM-2"/>
</dbReference>
<dbReference type="AlphaFoldDB" id="A0A376VLB5"/>
<evidence type="ECO:0000256" key="13">
    <source>
        <dbReference type="SAM" id="Phobius"/>
    </source>
</evidence>
<evidence type="ECO:0000256" key="7">
    <source>
        <dbReference type="ARBA" id="ARBA00022989"/>
    </source>
</evidence>
<dbReference type="Gene3D" id="1.10.287.1260">
    <property type="match status" value="1"/>
</dbReference>
<accession>A0A376VLB5</accession>
<dbReference type="EMBL" id="UGCU01000001">
    <property type="protein sequence ID" value="STJ11674.1"/>
    <property type="molecule type" value="Genomic_DNA"/>
</dbReference>
<feature type="domain" description="Mechanosensitive ion channel transmembrane helices 2/3" evidence="16">
    <location>
        <begin position="121"/>
        <end position="161"/>
    </location>
</feature>
<evidence type="ECO:0000256" key="9">
    <source>
        <dbReference type="ARBA" id="ARBA00023136"/>
    </source>
</evidence>
<feature type="domain" description="Mechanosensitive ion channel MscS C-terminal" evidence="15">
    <location>
        <begin position="237"/>
        <end position="322"/>
    </location>
</feature>
<protein>
    <recommendedName>
        <fullName evidence="12">Low conductance mechanosensitive channel YnaI</fullName>
    </recommendedName>
</protein>
<dbReference type="InterPro" id="IPR011066">
    <property type="entry name" value="MscS_channel_C_sf"/>
</dbReference>
<comment type="similarity">
    <text evidence="2">Belongs to the MscS (TC 1.A.23) family.</text>
</comment>
<dbReference type="InterPro" id="IPR010920">
    <property type="entry name" value="LSM_dom_sf"/>
</dbReference>
<dbReference type="Pfam" id="PF00924">
    <property type="entry name" value="MS_channel_2nd"/>
    <property type="match status" value="1"/>
</dbReference>
<proteinExistence type="inferred from homology"/>
<evidence type="ECO:0000259" key="15">
    <source>
        <dbReference type="Pfam" id="PF21082"/>
    </source>
</evidence>
<evidence type="ECO:0000313" key="18">
    <source>
        <dbReference type="Proteomes" id="UP000254495"/>
    </source>
</evidence>
<feature type="domain" description="Mechanosensitive ion channel MscS" evidence="14">
    <location>
        <begin position="162"/>
        <end position="229"/>
    </location>
</feature>
<feature type="transmembrane region" description="Helical" evidence="13">
    <location>
        <begin position="77"/>
        <end position="96"/>
    </location>
</feature>
<dbReference type="Pfam" id="PF21082">
    <property type="entry name" value="MS_channel_3rd"/>
    <property type="match status" value="1"/>
</dbReference>
<keyword evidence="7 13" id="KW-1133">Transmembrane helix</keyword>
<dbReference type="Pfam" id="PF21088">
    <property type="entry name" value="MS_channel_1st"/>
    <property type="match status" value="1"/>
</dbReference>
<evidence type="ECO:0000256" key="10">
    <source>
        <dbReference type="ARBA" id="ARBA00023303"/>
    </source>
</evidence>
<dbReference type="InterPro" id="IPR045042">
    <property type="entry name" value="YnaI-like"/>
</dbReference>
<keyword evidence="8" id="KW-0406">Ion transport</keyword>
<keyword evidence="9 13" id="KW-0472">Membrane</keyword>
<evidence type="ECO:0000256" key="11">
    <source>
        <dbReference type="ARBA" id="ARBA00064167"/>
    </source>
</evidence>
<keyword evidence="5" id="KW-0997">Cell inner membrane</keyword>
<keyword evidence="10" id="KW-0407">Ion channel</keyword>
<evidence type="ECO:0000256" key="3">
    <source>
        <dbReference type="ARBA" id="ARBA00022448"/>
    </source>
</evidence>
<dbReference type="GO" id="GO:0005886">
    <property type="term" value="C:plasma membrane"/>
    <property type="evidence" value="ECO:0007669"/>
    <property type="project" value="UniProtKB-SubCell"/>
</dbReference>
<keyword evidence="6 13" id="KW-0812">Transmembrane</keyword>
<dbReference type="InterPro" id="IPR006686">
    <property type="entry name" value="MscS_channel_CS"/>
</dbReference>
<dbReference type="InterPro" id="IPR049278">
    <property type="entry name" value="MS_channel_C"/>
</dbReference>
<evidence type="ECO:0000256" key="4">
    <source>
        <dbReference type="ARBA" id="ARBA00022475"/>
    </source>
</evidence>
<evidence type="ECO:0000256" key="6">
    <source>
        <dbReference type="ARBA" id="ARBA00022692"/>
    </source>
</evidence>
<evidence type="ECO:0000256" key="12">
    <source>
        <dbReference type="ARBA" id="ARBA00067548"/>
    </source>
</evidence>
<evidence type="ECO:0000256" key="1">
    <source>
        <dbReference type="ARBA" id="ARBA00004429"/>
    </source>
</evidence>
<evidence type="ECO:0000256" key="5">
    <source>
        <dbReference type="ARBA" id="ARBA00022519"/>
    </source>
</evidence>
<organism evidence="17 18">
    <name type="scientific">Escherichia coli</name>
    <dbReference type="NCBI Taxonomy" id="562"/>
    <lineage>
        <taxon>Bacteria</taxon>
        <taxon>Pseudomonadati</taxon>
        <taxon>Pseudomonadota</taxon>
        <taxon>Gammaproteobacteria</taxon>
        <taxon>Enterobacterales</taxon>
        <taxon>Enterobacteriaceae</taxon>
        <taxon>Escherichia</taxon>
    </lineage>
</organism>
<sequence length="379" mass="42610">MIAELFTNNALNLVIIFGSCAALILMSFWFRRGNRKRKGFLFHAVQFLIYTIIISAVGSIINYVIENYKLKFITPGVIDFICTSLIAVILTIKLFLLINQFEKQQIKKGRDITSARIMSRIIKITIIVVLVLLYGEHFGMSLSGLLTFGGIGGLAVGMAGKDILSNFFSGIMLYFDRPFSIGDWIRSPDRNIEGTVAEIGWRITKITTFDNRPLYVPNSLFSSISVENPGRMTNRRITTTIGLRYEDAAKVGVIVEAVREMLKNHPAIDQRQTLLVYFNQFADSSLNIMVYCFTKTTVWAEWLAAQQDVYLKIIDIVQSHSADFAFPSQTLYMDNITPPDQGSLNQTSLALSTRVTPIPITSMLHNIHSPDCTPHLPGY</sequence>
<keyword evidence="3" id="KW-0813">Transport</keyword>
<dbReference type="PROSITE" id="PS01246">
    <property type="entry name" value="UPF0003"/>
    <property type="match status" value="1"/>
</dbReference>
<dbReference type="PANTHER" id="PTHR43634">
    <property type="entry name" value="OW CONDUCTANCE MECHANOSENSITIVE CHANNEL"/>
    <property type="match status" value="1"/>
</dbReference>
<gene>
    <name evidence="17" type="primary">ynaI</name>
    <name evidence="17" type="ORF">NCTC9077_03396</name>
</gene>
<evidence type="ECO:0000256" key="8">
    <source>
        <dbReference type="ARBA" id="ARBA00023065"/>
    </source>
</evidence>